<keyword evidence="2" id="KW-1185">Reference proteome</keyword>
<name>F9S6M0_9VIBR</name>
<comment type="caution">
    <text evidence="1">The sequence shown here is derived from an EMBL/GenBank/DDBJ whole genome shotgun (WGS) entry which is preliminary data.</text>
</comment>
<dbReference type="AlphaFoldDB" id="F9S6M0"/>
<dbReference type="Proteomes" id="UP000004605">
    <property type="component" value="Unassembled WGS sequence"/>
</dbReference>
<organism evidence="1 2">
    <name type="scientific">Vibrio ichthyoenteri ATCC 700023</name>
    <dbReference type="NCBI Taxonomy" id="870968"/>
    <lineage>
        <taxon>Bacteria</taxon>
        <taxon>Pseudomonadati</taxon>
        <taxon>Pseudomonadota</taxon>
        <taxon>Gammaproteobacteria</taxon>
        <taxon>Vibrionales</taxon>
        <taxon>Vibrionaceae</taxon>
        <taxon>Vibrio</taxon>
    </lineage>
</organism>
<evidence type="ECO:0000313" key="2">
    <source>
        <dbReference type="Proteomes" id="UP000004605"/>
    </source>
</evidence>
<evidence type="ECO:0000313" key="1">
    <source>
        <dbReference type="EMBL" id="EGU32677.1"/>
    </source>
</evidence>
<accession>F9S6M0</accession>
<proteinExistence type="predicted"/>
<sequence length="32" mass="3675">MMPSHLVESVSGFELVKIFDLIVIIHQYEGRS</sequence>
<dbReference type="EMBL" id="AFWF01000270">
    <property type="protein sequence ID" value="EGU32677.1"/>
    <property type="molecule type" value="Genomic_DNA"/>
</dbReference>
<reference evidence="1 2" key="1">
    <citation type="journal article" date="2012" name="Int. J. Syst. Evol. Microbiol.">
        <title>Vibrio caribbeanicus sp. nov., isolated from the marine sponge Scleritoderma cyanea.</title>
        <authorList>
            <person name="Hoffmann M."/>
            <person name="Monday S.R."/>
            <person name="Allard M.W."/>
            <person name="Strain E.A."/>
            <person name="Whittaker P."/>
            <person name="Naum M."/>
            <person name="McCarthy P.J."/>
            <person name="Lopez J.V."/>
            <person name="Fischer M."/>
            <person name="Brown E.W."/>
        </authorList>
    </citation>
    <scope>NUCLEOTIDE SEQUENCE [LARGE SCALE GENOMIC DNA]</scope>
    <source>
        <strain evidence="1 2">ATCC 700023</strain>
    </source>
</reference>
<gene>
    <name evidence="1" type="ORF">VII00023_06542</name>
</gene>
<protein>
    <submittedName>
        <fullName evidence="1">Uncharacterized protein</fullName>
    </submittedName>
</protein>